<evidence type="ECO:0000256" key="1">
    <source>
        <dbReference type="ARBA" id="ARBA00022737"/>
    </source>
</evidence>
<dbReference type="InterPro" id="IPR036612">
    <property type="entry name" value="KH_dom_type_1_sf"/>
</dbReference>
<dbReference type="Gene3D" id="3.30.1370.10">
    <property type="entry name" value="K Homology domain, type 1"/>
    <property type="match status" value="4"/>
</dbReference>
<feature type="domain" description="K Homology" evidence="4">
    <location>
        <begin position="264"/>
        <end position="338"/>
    </location>
</feature>
<reference evidence="5" key="1">
    <citation type="submission" date="2021-09" db="EMBL/GenBank/DDBJ databases">
        <authorList>
            <consortium name="AG Swart"/>
            <person name="Singh M."/>
            <person name="Singh A."/>
            <person name="Seah K."/>
            <person name="Emmerich C."/>
        </authorList>
    </citation>
    <scope>NUCLEOTIDE SEQUENCE</scope>
    <source>
        <strain evidence="5">ATCC30299</strain>
    </source>
</reference>
<dbReference type="EMBL" id="CAJZBQ010000058">
    <property type="protein sequence ID" value="CAG9334354.1"/>
    <property type="molecule type" value="Genomic_DNA"/>
</dbReference>
<dbReference type="InterPro" id="IPR004087">
    <property type="entry name" value="KH_dom"/>
</dbReference>
<comment type="caution">
    <text evidence="5">The sequence shown here is derived from an EMBL/GenBank/DDBJ whole genome shotgun (WGS) entry which is preliminary data.</text>
</comment>
<dbReference type="Pfam" id="PF00013">
    <property type="entry name" value="KH_1"/>
    <property type="match status" value="4"/>
</dbReference>
<dbReference type="AlphaFoldDB" id="A0AAU9K7A4"/>
<feature type="compositionally biased region" description="Low complexity" evidence="3">
    <location>
        <begin position="388"/>
        <end position="397"/>
    </location>
</feature>
<feature type="region of interest" description="Disordered" evidence="3">
    <location>
        <begin position="384"/>
        <end position="409"/>
    </location>
</feature>
<protein>
    <recommendedName>
        <fullName evidence="4">K Homology domain-containing protein</fullName>
    </recommendedName>
</protein>
<proteinExistence type="predicted"/>
<dbReference type="SMART" id="SM00322">
    <property type="entry name" value="KH"/>
    <property type="match status" value="4"/>
</dbReference>
<feature type="domain" description="K Homology" evidence="4">
    <location>
        <begin position="180"/>
        <end position="257"/>
    </location>
</feature>
<dbReference type="PROSITE" id="PS50084">
    <property type="entry name" value="KH_TYPE_1"/>
    <property type="match status" value="4"/>
</dbReference>
<dbReference type="SUPFAM" id="SSF54791">
    <property type="entry name" value="Eukaryotic type KH-domain (KH-domain type I)"/>
    <property type="match status" value="4"/>
</dbReference>
<evidence type="ECO:0000259" key="4">
    <source>
        <dbReference type="SMART" id="SM00322"/>
    </source>
</evidence>
<evidence type="ECO:0000256" key="2">
    <source>
        <dbReference type="PROSITE-ProRule" id="PRU00117"/>
    </source>
</evidence>
<name>A0AAU9K7A4_9CILI</name>
<sequence>MSHNIRSSRSRSRSPLRSIPLFPLILAIPKSIINADFIKLQEKLASKCEVDRLHLASETNLPNFDEGFLYIYGPSLKGKIEILKSILSEIQRIIDRPTLELKILIPDNLIEALTGKGGKLLNKIQTNSHATITIVEEIKNLRERLIKIEGRSADVELAIKEVYRLIVERKSNSEPKSVLDKTSAKFVIPGECVGYLIGKNGLFTKRLKADYDVEIKIVKNEGLPCKDNEHIAMLLGKYRYVKTAIEIVVDKILEAIETTCSPISDLLVRMLIPTQMVKELIGPQGSIIKEISKKSGGAKIKVMCDTETEKMQDFTIVTIDGSRDLKQEAAIRIYEVISRGHKPSSPSSRRSRGYSPSPPTDNVSIFVTVPDALVSRLIGRNGDNVKGMMSRSRSQMSFQKQPSTELKTPENDKARLCTFTGSSSSIARGIKTLLDQIIKLESGRYD</sequence>
<dbReference type="InterPro" id="IPR004088">
    <property type="entry name" value="KH_dom_type_1"/>
</dbReference>
<dbReference type="GO" id="GO:0003723">
    <property type="term" value="F:RNA binding"/>
    <property type="evidence" value="ECO:0007669"/>
    <property type="project" value="UniProtKB-UniRule"/>
</dbReference>
<evidence type="ECO:0000313" key="5">
    <source>
        <dbReference type="EMBL" id="CAG9334354.1"/>
    </source>
</evidence>
<dbReference type="CDD" id="cd00105">
    <property type="entry name" value="KH-I"/>
    <property type="match status" value="1"/>
</dbReference>
<evidence type="ECO:0000256" key="3">
    <source>
        <dbReference type="SAM" id="MobiDB-lite"/>
    </source>
</evidence>
<evidence type="ECO:0000313" key="6">
    <source>
        <dbReference type="Proteomes" id="UP001162131"/>
    </source>
</evidence>
<feature type="region of interest" description="Disordered" evidence="3">
    <location>
        <begin position="340"/>
        <end position="362"/>
    </location>
</feature>
<keyword evidence="6" id="KW-1185">Reference proteome</keyword>
<feature type="domain" description="K Homology" evidence="4">
    <location>
        <begin position="361"/>
        <end position="438"/>
    </location>
</feature>
<accession>A0AAU9K7A4</accession>
<gene>
    <name evidence="5" type="ORF">BSTOLATCC_MIC60973</name>
</gene>
<keyword evidence="2" id="KW-0694">RNA-binding</keyword>
<dbReference type="Proteomes" id="UP001162131">
    <property type="component" value="Unassembled WGS sequence"/>
</dbReference>
<feature type="domain" description="K Homology" evidence="4">
    <location>
        <begin position="97"/>
        <end position="167"/>
    </location>
</feature>
<organism evidence="5 6">
    <name type="scientific">Blepharisma stoltei</name>
    <dbReference type="NCBI Taxonomy" id="1481888"/>
    <lineage>
        <taxon>Eukaryota</taxon>
        <taxon>Sar</taxon>
        <taxon>Alveolata</taxon>
        <taxon>Ciliophora</taxon>
        <taxon>Postciliodesmatophora</taxon>
        <taxon>Heterotrichea</taxon>
        <taxon>Heterotrichida</taxon>
        <taxon>Blepharismidae</taxon>
        <taxon>Blepharisma</taxon>
    </lineage>
</organism>
<keyword evidence="1" id="KW-0677">Repeat</keyword>
<dbReference type="PANTHER" id="PTHR10288">
    <property type="entry name" value="KH DOMAIN CONTAINING RNA BINDING PROTEIN"/>
    <property type="match status" value="1"/>
</dbReference>